<comment type="function">
    <text evidence="1 15">Specifically methylates guanosine-37 in various tRNAs.</text>
</comment>
<evidence type="ECO:0000256" key="15">
    <source>
        <dbReference type="HAMAP-Rule" id="MF_00605"/>
    </source>
</evidence>
<evidence type="ECO:0000256" key="6">
    <source>
        <dbReference type="ARBA" id="ARBA00014679"/>
    </source>
</evidence>
<dbReference type="InterPro" id="IPR002649">
    <property type="entry name" value="tRNA_m1G_MeTrfase_TrmD"/>
</dbReference>
<dbReference type="Pfam" id="PF13508">
    <property type="entry name" value="Acetyltransf_7"/>
    <property type="match status" value="1"/>
</dbReference>
<feature type="binding site" evidence="15">
    <location>
        <begin position="151"/>
        <end position="156"/>
    </location>
    <ligand>
        <name>S-adenosyl-L-methionine</name>
        <dbReference type="ChEBI" id="CHEBI:59789"/>
    </ligand>
</feature>
<dbReference type="Pfam" id="PF01746">
    <property type="entry name" value="tRNA_m1G_MT"/>
    <property type="match status" value="1"/>
</dbReference>
<dbReference type="InterPro" id="IPR016009">
    <property type="entry name" value="tRNA_MeTrfase_TRMD/TRM10"/>
</dbReference>
<evidence type="ECO:0000256" key="10">
    <source>
        <dbReference type="ARBA" id="ARBA00022691"/>
    </source>
</evidence>
<dbReference type="FunFam" id="3.40.1280.10:FF:000001">
    <property type="entry name" value="tRNA (guanine-N(1)-)-methyltransferase"/>
    <property type="match status" value="1"/>
</dbReference>
<accession>A0A543HW87</accession>
<evidence type="ECO:0000259" key="17">
    <source>
        <dbReference type="PROSITE" id="PS51186"/>
    </source>
</evidence>
<dbReference type="EC" id="2.1.1.228" evidence="5 15"/>
<keyword evidence="19" id="KW-1185">Reference proteome</keyword>
<evidence type="ECO:0000256" key="1">
    <source>
        <dbReference type="ARBA" id="ARBA00002634"/>
    </source>
</evidence>
<dbReference type="HAMAP" id="MF_00605">
    <property type="entry name" value="TrmD"/>
    <property type="match status" value="1"/>
</dbReference>
<gene>
    <name evidence="15" type="primary">trmD</name>
    <name evidence="18" type="ORF">FBY41_2606</name>
</gene>
<dbReference type="SUPFAM" id="SSF55729">
    <property type="entry name" value="Acyl-CoA N-acyltransferases (Nat)"/>
    <property type="match status" value="1"/>
</dbReference>
<evidence type="ECO:0000256" key="7">
    <source>
        <dbReference type="ARBA" id="ARBA00022490"/>
    </source>
</evidence>
<evidence type="ECO:0000256" key="14">
    <source>
        <dbReference type="ARBA" id="ARBA00047783"/>
    </source>
</evidence>
<evidence type="ECO:0000256" key="13">
    <source>
        <dbReference type="ARBA" id="ARBA00033392"/>
    </source>
</evidence>
<evidence type="ECO:0000256" key="11">
    <source>
        <dbReference type="ARBA" id="ARBA00022694"/>
    </source>
</evidence>
<dbReference type="Proteomes" id="UP000316747">
    <property type="component" value="Unassembled WGS sequence"/>
</dbReference>
<dbReference type="Gene3D" id="1.10.1270.20">
    <property type="entry name" value="tRNA(m1g37)methyltransferase, domain 2"/>
    <property type="match status" value="1"/>
</dbReference>
<keyword evidence="9 15" id="KW-0808">Transferase</keyword>
<keyword evidence="8 15" id="KW-0489">Methyltransferase</keyword>
<feature type="region of interest" description="Disordered" evidence="16">
    <location>
        <begin position="379"/>
        <end position="402"/>
    </location>
</feature>
<comment type="catalytic activity">
    <reaction evidence="14 15">
        <text>guanosine(37) in tRNA + S-adenosyl-L-methionine = N(1)-methylguanosine(37) in tRNA + S-adenosyl-L-homocysteine + H(+)</text>
        <dbReference type="Rhea" id="RHEA:36899"/>
        <dbReference type="Rhea" id="RHEA-COMP:10145"/>
        <dbReference type="Rhea" id="RHEA-COMP:10147"/>
        <dbReference type="ChEBI" id="CHEBI:15378"/>
        <dbReference type="ChEBI" id="CHEBI:57856"/>
        <dbReference type="ChEBI" id="CHEBI:59789"/>
        <dbReference type="ChEBI" id="CHEBI:73542"/>
        <dbReference type="ChEBI" id="CHEBI:74269"/>
        <dbReference type="EC" id="2.1.1.228"/>
    </reaction>
</comment>
<dbReference type="PANTHER" id="PTHR46417:SF1">
    <property type="entry name" value="TRNA (GUANINE-N(1)-)-METHYLTRANSFERASE"/>
    <property type="match status" value="1"/>
</dbReference>
<dbReference type="Gene3D" id="3.40.1280.10">
    <property type="match status" value="1"/>
</dbReference>
<dbReference type="CDD" id="cd04301">
    <property type="entry name" value="NAT_SF"/>
    <property type="match status" value="1"/>
</dbReference>
<evidence type="ECO:0000256" key="8">
    <source>
        <dbReference type="ARBA" id="ARBA00022603"/>
    </source>
</evidence>
<feature type="binding site" evidence="15">
    <location>
        <position position="125"/>
    </location>
    <ligand>
        <name>S-adenosyl-L-methionine</name>
        <dbReference type="ChEBI" id="CHEBI:59789"/>
    </ligand>
</feature>
<sequence length="402" mass="43904">MSPEAGPALRIDVVSIFPDYLSALDLSLIGKAREDGLLDVRVHDLRDFTHDRHRTVDDTPYGGGAGMVMKPQPWAEALDHVVGQADPGATSRRPHLVVPGPGGAPFTQAMARELAQEEWLAFACGRYEGIDERVYEHARESLGLEVSVVSLGDYVLNGGEVAVLAMVEAIGRLVPGVIGNAESLVEESHEDGLLEYPLYTKPREWNGREVPPILLSGNHAAIAAWRHEQRLARTAARRPDLLHASHGDGDVDITAATPGDVPELNVLFKACWVQEALLNDTLDIPALRESLDDVRASLDTTQTWVARKAGRLVGAVRTSRQEDDWFIGRLCVVPDLRGQGLGRRLLEHAESTAPDGIRTMSLDTGARSTDNLRMYRKAGYRPAPGTGDALPGAVRLTKRRRR</sequence>
<dbReference type="Gene3D" id="3.40.630.30">
    <property type="match status" value="1"/>
</dbReference>
<keyword evidence="7 15" id="KW-0963">Cytoplasm</keyword>
<evidence type="ECO:0000313" key="19">
    <source>
        <dbReference type="Proteomes" id="UP000316747"/>
    </source>
</evidence>
<evidence type="ECO:0000313" key="18">
    <source>
        <dbReference type="EMBL" id="TQM62570.1"/>
    </source>
</evidence>
<dbReference type="EMBL" id="VFPM01000002">
    <property type="protein sequence ID" value="TQM62570.1"/>
    <property type="molecule type" value="Genomic_DNA"/>
</dbReference>
<keyword evidence="11 15" id="KW-0819">tRNA processing</keyword>
<comment type="subunit">
    <text evidence="4 15">Homodimer.</text>
</comment>
<dbReference type="GO" id="GO:0052906">
    <property type="term" value="F:tRNA (guanine(37)-N1)-methyltransferase activity"/>
    <property type="evidence" value="ECO:0007669"/>
    <property type="project" value="UniProtKB-UniRule"/>
</dbReference>
<evidence type="ECO:0000256" key="3">
    <source>
        <dbReference type="ARBA" id="ARBA00007630"/>
    </source>
</evidence>
<dbReference type="AlphaFoldDB" id="A0A543HW87"/>
<dbReference type="CDD" id="cd18080">
    <property type="entry name" value="TrmD-like"/>
    <property type="match status" value="1"/>
</dbReference>
<dbReference type="PANTHER" id="PTHR46417">
    <property type="entry name" value="TRNA (GUANINE-N(1)-)-METHYLTRANSFERASE"/>
    <property type="match status" value="1"/>
</dbReference>
<evidence type="ECO:0000256" key="5">
    <source>
        <dbReference type="ARBA" id="ARBA00012807"/>
    </source>
</evidence>
<dbReference type="InterPro" id="IPR029026">
    <property type="entry name" value="tRNA_m1G_MTases_N"/>
</dbReference>
<dbReference type="SUPFAM" id="SSF75217">
    <property type="entry name" value="alpha/beta knot"/>
    <property type="match status" value="1"/>
</dbReference>
<comment type="subcellular location">
    <subcellularLocation>
        <location evidence="2 15">Cytoplasm</location>
    </subcellularLocation>
</comment>
<evidence type="ECO:0000256" key="16">
    <source>
        <dbReference type="SAM" id="MobiDB-lite"/>
    </source>
</evidence>
<comment type="similarity">
    <text evidence="3 15">Belongs to the RNA methyltransferase TrmD family.</text>
</comment>
<organism evidence="18 19">
    <name type="scientific">Humibacillus xanthopallidus</name>
    <dbReference type="NCBI Taxonomy" id="412689"/>
    <lineage>
        <taxon>Bacteria</taxon>
        <taxon>Bacillati</taxon>
        <taxon>Actinomycetota</taxon>
        <taxon>Actinomycetes</taxon>
        <taxon>Micrococcales</taxon>
        <taxon>Intrasporangiaceae</taxon>
        <taxon>Humibacillus</taxon>
    </lineage>
</organism>
<name>A0A543HW87_9MICO</name>
<evidence type="ECO:0000256" key="12">
    <source>
        <dbReference type="ARBA" id="ARBA00029736"/>
    </source>
</evidence>
<reference evidence="18 19" key="1">
    <citation type="submission" date="2019-06" db="EMBL/GenBank/DDBJ databases">
        <title>Genome sequencing of plant associated microbes to promote plant fitness in Sorghum bicolor and Oryza sativa.</title>
        <authorList>
            <person name="Coleman-Derr D."/>
        </authorList>
    </citation>
    <scope>NUCLEOTIDE SEQUENCE [LARGE SCALE GENOMIC DNA]</scope>
    <source>
        <strain evidence="18 19">KV-663</strain>
    </source>
</reference>
<evidence type="ECO:0000256" key="4">
    <source>
        <dbReference type="ARBA" id="ARBA00011738"/>
    </source>
</evidence>
<feature type="domain" description="N-acetyltransferase" evidence="17">
    <location>
        <begin position="251"/>
        <end position="401"/>
    </location>
</feature>
<keyword evidence="10 15" id="KW-0949">S-adenosyl-L-methionine</keyword>
<dbReference type="InterPro" id="IPR016181">
    <property type="entry name" value="Acyl_CoA_acyltransferase"/>
</dbReference>
<evidence type="ECO:0000256" key="9">
    <source>
        <dbReference type="ARBA" id="ARBA00022679"/>
    </source>
</evidence>
<protein>
    <recommendedName>
        <fullName evidence="6 15">tRNA (guanine-N(1)-)-methyltransferase</fullName>
        <ecNumber evidence="5 15">2.1.1.228</ecNumber>
    </recommendedName>
    <alternativeName>
        <fullName evidence="12 15">M1G-methyltransferase</fullName>
    </alternativeName>
    <alternativeName>
        <fullName evidence="13 15">tRNA [GM37] methyltransferase</fullName>
    </alternativeName>
</protein>
<dbReference type="InterPro" id="IPR029028">
    <property type="entry name" value="Alpha/beta_knot_MTases"/>
</dbReference>
<evidence type="ECO:0000256" key="2">
    <source>
        <dbReference type="ARBA" id="ARBA00004496"/>
    </source>
</evidence>
<dbReference type="GO" id="GO:0002939">
    <property type="term" value="P:tRNA N1-guanine methylation"/>
    <property type="evidence" value="ECO:0007669"/>
    <property type="project" value="TreeGrafter"/>
</dbReference>
<dbReference type="InterPro" id="IPR023148">
    <property type="entry name" value="tRNA_m1G_MeTrfase_C_sf"/>
</dbReference>
<dbReference type="PROSITE" id="PS51186">
    <property type="entry name" value="GNAT"/>
    <property type="match status" value="1"/>
</dbReference>
<dbReference type="GO" id="GO:0016747">
    <property type="term" value="F:acyltransferase activity, transferring groups other than amino-acyl groups"/>
    <property type="evidence" value="ECO:0007669"/>
    <property type="project" value="InterPro"/>
</dbReference>
<dbReference type="NCBIfam" id="NF000648">
    <property type="entry name" value="PRK00026.1"/>
    <property type="match status" value="1"/>
</dbReference>
<dbReference type="InterPro" id="IPR000182">
    <property type="entry name" value="GNAT_dom"/>
</dbReference>
<comment type="caution">
    <text evidence="18">The sequence shown here is derived from an EMBL/GenBank/DDBJ whole genome shotgun (WGS) entry which is preliminary data.</text>
</comment>
<proteinExistence type="inferred from homology"/>
<dbReference type="NCBIfam" id="TIGR00088">
    <property type="entry name" value="trmD"/>
    <property type="match status" value="1"/>
</dbReference>
<dbReference type="GO" id="GO:0005829">
    <property type="term" value="C:cytosol"/>
    <property type="evidence" value="ECO:0007669"/>
    <property type="project" value="TreeGrafter"/>
</dbReference>